<keyword evidence="7 10" id="KW-0456">Lyase</keyword>
<sequence length="377" mass="41043">MKYATRILHNGNELDPRTGALSIPIYQASTFHQPDVEHPGAYDYSRSGNPTREALENTLAALENGTHAYAFASGMAATASALSILEQGDHIVATEDIYGGSYRVLNRFFNKFGLETSFVDMTRLENIEAAIRPNTKALFLETPSNPLLKITDIRGAVAIAKAHGLLTLLDNTFMSPYFQRPLDLGVDIVVHSATKFLGGHSDVIGGAAITRSPELAKRIYFVQNGFGAILGPQDSWLLLRGIKTLRARMELQQQAALFIAEWLRRQNWVTAVYYPGLPDHPGQAIHRGQASGHGAVLSFKTDAAARALAIMKQVKLWSVAVSLGGVESILSYPVKMSHASLPASERERLGITADLIRLSVGLEDPEDLVADLEAGIR</sequence>
<keyword evidence="11" id="KW-1185">Reference proteome</keyword>
<evidence type="ECO:0000256" key="2">
    <source>
        <dbReference type="ARBA" id="ARBA00009077"/>
    </source>
</evidence>
<dbReference type="RefSeq" id="WP_132013474.1">
    <property type="nucleotide sequence ID" value="NZ_SLUN01000005.1"/>
</dbReference>
<keyword evidence="4" id="KW-0028">Amino-acid biosynthesis</keyword>
<dbReference type="AlphaFoldDB" id="A0A4R1S3T6"/>
<dbReference type="GO" id="GO:0030170">
    <property type="term" value="F:pyridoxal phosphate binding"/>
    <property type="evidence" value="ECO:0007669"/>
    <property type="project" value="InterPro"/>
</dbReference>
<dbReference type="Proteomes" id="UP000295008">
    <property type="component" value="Unassembled WGS sequence"/>
</dbReference>
<dbReference type="GO" id="GO:0047804">
    <property type="term" value="F:cysteine-S-conjugate beta-lyase activity"/>
    <property type="evidence" value="ECO:0007669"/>
    <property type="project" value="UniProtKB-EC"/>
</dbReference>
<name>A0A4R1S3T6_HYDET</name>
<evidence type="ECO:0000256" key="3">
    <source>
        <dbReference type="ARBA" id="ARBA00012224"/>
    </source>
</evidence>
<evidence type="ECO:0000256" key="1">
    <source>
        <dbReference type="ARBA" id="ARBA00001933"/>
    </source>
</evidence>
<keyword evidence="5 8" id="KW-0663">Pyridoxal phosphate</keyword>
<dbReference type="InterPro" id="IPR000277">
    <property type="entry name" value="Cys/Met-Metab_PyrdxlP-dep_enz"/>
</dbReference>
<dbReference type="EMBL" id="SLUN01000005">
    <property type="protein sequence ID" value="TCL73330.1"/>
    <property type="molecule type" value="Genomic_DNA"/>
</dbReference>
<feature type="modified residue" description="N6-(pyridoxal phosphate)lysine" evidence="8">
    <location>
        <position position="195"/>
    </location>
</feature>
<dbReference type="FunFam" id="3.40.640.10:FF:000009">
    <property type="entry name" value="Cystathionine gamma-synthase homolog"/>
    <property type="match status" value="1"/>
</dbReference>
<evidence type="ECO:0000256" key="4">
    <source>
        <dbReference type="ARBA" id="ARBA00022605"/>
    </source>
</evidence>
<organism evidence="10 11">
    <name type="scientific">Hydrogenispora ethanolica</name>
    <dbReference type="NCBI Taxonomy" id="1082276"/>
    <lineage>
        <taxon>Bacteria</taxon>
        <taxon>Bacillati</taxon>
        <taxon>Bacillota</taxon>
        <taxon>Hydrogenispora</taxon>
    </lineage>
</organism>
<dbReference type="EC" id="4.4.1.13" evidence="3"/>
<accession>A0A4R1S3T6</accession>
<dbReference type="CDD" id="cd00614">
    <property type="entry name" value="CGS_like"/>
    <property type="match status" value="1"/>
</dbReference>
<dbReference type="Gene3D" id="3.40.640.10">
    <property type="entry name" value="Type I PLP-dependent aspartate aminotransferase-like (Major domain)"/>
    <property type="match status" value="1"/>
</dbReference>
<dbReference type="GO" id="GO:0005737">
    <property type="term" value="C:cytoplasm"/>
    <property type="evidence" value="ECO:0007669"/>
    <property type="project" value="TreeGrafter"/>
</dbReference>
<dbReference type="PROSITE" id="PS00868">
    <property type="entry name" value="CYS_MET_METAB_PP"/>
    <property type="match status" value="1"/>
</dbReference>
<proteinExistence type="inferred from homology"/>
<dbReference type="GO" id="GO:0009086">
    <property type="term" value="P:methionine biosynthetic process"/>
    <property type="evidence" value="ECO:0007669"/>
    <property type="project" value="UniProtKB-KW"/>
</dbReference>
<evidence type="ECO:0000256" key="8">
    <source>
        <dbReference type="PIRSR" id="PIRSR001434-2"/>
    </source>
</evidence>
<reference evidence="10 11" key="1">
    <citation type="submission" date="2019-03" db="EMBL/GenBank/DDBJ databases">
        <title>Genomic Encyclopedia of Type Strains, Phase IV (KMG-IV): sequencing the most valuable type-strain genomes for metagenomic binning, comparative biology and taxonomic classification.</title>
        <authorList>
            <person name="Goeker M."/>
        </authorList>
    </citation>
    <scope>NUCLEOTIDE SEQUENCE [LARGE SCALE GENOMIC DNA]</scope>
    <source>
        <strain evidence="10 11">LX-B</strain>
    </source>
</reference>
<gene>
    <name evidence="10" type="ORF">EDC14_1005194</name>
</gene>
<dbReference type="InterPro" id="IPR015422">
    <property type="entry name" value="PyrdxlP-dep_Trfase_small"/>
</dbReference>
<dbReference type="SUPFAM" id="SSF53383">
    <property type="entry name" value="PLP-dependent transferases"/>
    <property type="match status" value="1"/>
</dbReference>
<evidence type="ECO:0000256" key="6">
    <source>
        <dbReference type="ARBA" id="ARBA00023167"/>
    </source>
</evidence>
<dbReference type="Pfam" id="PF01053">
    <property type="entry name" value="Cys_Met_Meta_PP"/>
    <property type="match status" value="1"/>
</dbReference>
<dbReference type="InterPro" id="IPR015421">
    <property type="entry name" value="PyrdxlP-dep_Trfase_major"/>
</dbReference>
<dbReference type="OrthoDB" id="9780685at2"/>
<comment type="similarity">
    <text evidence="2 9">Belongs to the trans-sulfuration enzymes family.</text>
</comment>
<comment type="cofactor">
    <cofactor evidence="1 9">
        <name>pyridoxal 5'-phosphate</name>
        <dbReference type="ChEBI" id="CHEBI:597326"/>
    </cofactor>
</comment>
<dbReference type="PANTHER" id="PTHR11808">
    <property type="entry name" value="TRANS-SULFURATION ENZYME FAMILY MEMBER"/>
    <property type="match status" value="1"/>
</dbReference>
<protein>
    <recommendedName>
        <fullName evidence="3">cysteine-S-conjugate beta-lyase</fullName>
        <ecNumber evidence="3">4.4.1.13</ecNumber>
    </recommendedName>
</protein>
<evidence type="ECO:0000256" key="5">
    <source>
        <dbReference type="ARBA" id="ARBA00022898"/>
    </source>
</evidence>
<keyword evidence="6" id="KW-0486">Methionine biosynthesis</keyword>
<dbReference type="GO" id="GO:0019346">
    <property type="term" value="P:transsulfuration"/>
    <property type="evidence" value="ECO:0007669"/>
    <property type="project" value="InterPro"/>
</dbReference>
<dbReference type="Gene3D" id="3.90.1150.10">
    <property type="entry name" value="Aspartate Aminotransferase, domain 1"/>
    <property type="match status" value="1"/>
</dbReference>
<dbReference type="PIRSF" id="PIRSF001434">
    <property type="entry name" value="CGS"/>
    <property type="match status" value="1"/>
</dbReference>
<dbReference type="FunFam" id="3.90.1150.10:FF:000033">
    <property type="entry name" value="Cystathionine gamma-synthase"/>
    <property type="match status" value="1"/>
</dbReference>
<dbReference type="InterPro" id="IPR054542">
    <property type="entry name" value="Cys_met_metab_PP"/>
</dbReference>
<comment type="caution">
    <text evidence="10">The sequence shown here is derived from an EMBL/GenBank/DDBJ whole genome shotgun (WGS) entry which is preliminary data.</text>
</comment>
<dbReference type="PANTHER" id="PTHR11808:SF50">
    <property type="entry name" value="CYSTATHIONINE BETA-LYASE"/>
    <property type="match status" value="1"/>
</dbReference>
<dbReference type="InterPro" id="IPR015424">
    <property type="entry name" value="PyrdxlP-dep_Trfase"/>
</dbReference>
<evidence type="ECO:0000256" key="7">
    <source>
        <dbReference type="ARBA" id="ARBA00023239"/>
    </source>
</evidence>
<evidence type="ECO:0000313" key="11">
    <source>
        <dbReference type="Proteomes" id="UP000295008"/>
    </source>
</evidence>
<evidence type="ECO:0000313" key="10">
    <source>
        <dbReference type="EMBL" id="TCL73330.1"/>
    </source>
</evidence>
<evidence type="ECO:0000256" key="9">
    <source>
        <dbReference type="RuleBase" id="RU362118"/>
    </source>
</evidence>